<keyword evidence="2" id="KW-1185">Reference proteome</keyword>
<dbReference type="EMBL" id="BAABME010004449">
    <property type="protein sequence ID" value="GAA0162418.1"/>
    <property type="molecule type" value="Genomic_DNA"/>
</dbReference>
<comment type="caution">
    <text evidence="1">The sequence shown here is derived from an EMBL/GenBank/DDBJ whole genome shotgun (WGS) entry which is preliminary data.</text>
</comment>
<dbReference type="AlphaFoldDB" id="A0AAV3QGX0"/>
<dbReference type="Proteomes" id="UP001454036">
    <property type="component" value="Unassembled WGS sequence"/>
</dbReference>
<name>A0AAV3QGX0_LITER</name>
<protein>
    <submittedName>
        <fullName evidence="1">Uncharacterized protein</fullName>
    </submittedName>
</protein>
<sequence length="100" mass="11154">MVGMEPIDSSDGSCPHLFCVSSMDVEKNGYRANMIYRAKVKRSNNGTFDRIIKLSNYSLEDDEVVALWESSIPFNVDVKLQPLGLFSLNITSCDSALQMV</sequence>
<reference evidence="1 2" key="1">
    <citation type="submission" date="2024-01" db="EMBL/GenBank/DDBJ databases">
        <title>The complete chloroplast genome sequence of Lithospermum erythrorhizon: insights into the phylogenetic relationship among Boraginaceae species and the maternal lineages of purple gromwells.</title>
        <authorList>
            <person name="Okada T."/>
            <person name="Watanabe K."/>
        </authorList>
    </citation>
    <scope>NUCLEOTIDE SEQUENCE [LARGE SCALE GENOMIC DNA]</scope>
</reference>
<organism evidence="1 2">
    <name type="scientific">Lithospermum erythrorhizon</name>
    <name type="common">Purple gromwell</name>
    <name type="synonym">Lithospermum officinale var. erythrorhizon</name>
    <dbReference type="NCBI Taxonomy" id="34254"/>
    <lineage>
        <taxon>Eukaryota</taxon>
        <taxon>Viridiplantae</taxon>
        <taxon>Streptophyta</taxon>
        <taxon>Embryophyta</taxon>
        <taxon>Tracheophyta</taxon>
        <taxon>Spermatophyta</taxon>
        <taxon>Magnoliopsida</taxon>
        <taxon>eudicotyledons</taxon>
        <taxon>Gunneridae</taxon>
        <taxon>Pentapetalae</taxon>
        <taxon>asterids</taxon>
        <taxon>lamiids</taxon>
        <taxon>Boraginales</taxon>
        <taxon>Boraginaceae</taxon>
        <taxon>Boraginoideae</taxon>
        <taxon>Lithospermeae</taxon>
        <taxon>Lithospermum</taxon>
    </lineage>
</organism>
<accession>A0AAV3QGX0</accession>
<evidence type="ECO:0000313" key="1">
    <source>
        <dbReference type="EMBL" id="GAA0162418.1"/>
    </source>
</evidence>
<proteinExistence type="predicted"/>
<evidence type="ECO:0000313" key="2">
    <source>
        <dbReference type="Proteomes" id="UP001454036"/>
    </source>
</evidence>
<gene>
    <name evidence="1" type="ORF">LIER_18513</name>
</gene>